<dbReference type="Proteomes" id="UP000766486">
    <property type="component" value="Unassembled WGS sequence"/>
</dbReference>
<dbReference type="PANTHER" id="PTHR33048:SF158">
    <property type="entry name" value="MEMBRANE PROTEIN PTH11-LIKE, PUTATIVE-RELATED"/>
    <property type="match status" value="1"/>
</dbReference>
<comment type="subcellular location">
    <subcellularLocation>
        <location evidence="1">Membrane</location>
        <topology evidence="1">Multi-pass membrane protein</topology>
    </subcellularLocation>
</comment>
<evidence type="ECO:0000256" key="2">
    <source>
        <dbReference type="ARBA" id="ARBA00022692"/>
    </source>
</evidence>
<accession>A0ABY6UYJ3</accession>
<comment type="caution">
    <text evidence="8">The sequence shown here is derived from an EMBL/GenBank/DDBJ whole genome shotgun (WGS) entry which is preliminary data.</text>
</comment>
<dbReference type="Pfam" id="PF20684">
    <property type="entry name" value="Fung_rhodopsin"/>
    <property type="match status" value="1"/>
</dbReference>
<dbReference type="PANTHER" id="PTHR33048">
    <property type="entry name" value="PTH11-LIKE INTEGRAL MEMBRANE PROTEIN (AFU_ORTHOLOGUE AFUA_5G11245)"/>
    <property type="match status" value="1"/>
</dbReference>
<organism evidence="8 9">
    <name type="scientific">Bionectria ochroleuca</name>
    <name type="common">Gliocladium roseum</name>
    <dbReference type="NCBI Taxonomy" id="29856"/>
    <lineage>
        <taxon>Eukaryota</taxon>
        <taxon>Fungi</taxon>
        <taxon>Dikarya</taxon>
        <taxon>Ascomycota</taxon>
        <taxon>Pezizomycotina</taxon>
        <taxon>Sordariomycetes</taxon>
        <taxon>Hypocreomycetidae</taxon>
        <taxon>Hypocreales</taxon>
        <taxon>Bionectriaceae</taxon>
        <taxon>Clonostachys</taxon>
    </lineage>
</organism>
<keyword evidence="3 6" id="KW-1133">Transmembrane helix</keyword>
<dbReference type="InterPro" id="IPR052337">
    <property type="entry name" value="SAT4-like"/>
</dbReference>
<feature type="transmembrane region" description="Helical" evidence="6">
    <location>
        <begin position="89"/>
        <end position="109"/>
    </location>
</feature>
<feature type="domain" description="Rhodopsin" evidence="7">
    <location>
        <begin position="35"/>
        <end position="243"/>
    </location>
</feature>
<dbReference type="InterPro" id="IPR049326">
    <property type="entry name" value="Rhodopsin_dom_fungi"/>
</dbReference>
<sequence length="258" mass="27721">MANTGISTGSGIPQNTYLDAGIVLFVVSSAFVTTRIISNYLAKSTDLDDAAAALAITSLLCSLTLTYRVAGYLLDPMANITGLIRMSHATNWITALAMWSSKVPILILYDRLFGVKKWLRYTCRILAIVTGLLFTAGAAYTSAVCNTHGNPVTPVFMLKCFNSASHSGVALGIVAILTDVFIFVLPLPIIMKLKMSARRKGGLFLVFFTGFLGIIASAVSTYYKYTSLNGSSVGMTNCMITTWVSQRMFSPGETGDAD</sequence>
<protein>
    <recommendedName>
        <fullName evidence="7">Rhodopsin domain-containing protein</fullName>
    </recommendedName>
</protein>
<feature type="transmembrane region" description="Helical" evidence="6">
    <location>
        <begin position="20"/>
        <end position="38"/>
    </location>
</feature>
<evidence type="ECO:0000259" key="7">
    <source>
        <dbReference type="Pfam" id="PF20684"/>
    </source>
</evidence>
<evidence type="ECO:0000313" key="8">
    <source>
        <dbReference type="EMBL" id="VUC36522.1"/>
    </source>
</evidence>
<evidence type="ECO:0000313" key="9">
    <source>
        <dbReference type="Proteomes" id="UP000766486"/>
    </source>
</evidence>
<feature type="transmembrane region" description="Helical" evidence="6">
    <location>
        <begin position="121"/>
        <end position="144"/>
    </location>
</feature>
<evidence type="ECO:0000256" key="3">
    <source>
        <dbReference type="ARBA" id="ARBA00022989"/>
    </source>
</evidence>
<keyword evidence="9" id="KW-1185">Reference proteome</keyword>
<evidence type="ECO:0000256" key="1">
    <source>
        <dbReference type="ARBA" id="ARBA00004141"/>
    </source>
</evidence>
<feature type="transmembrane region" description="Helical" evidence="6">
    <location>
        <begin position="202"/>
        <end position="223"/>
    </location>
</feature>
<evidence type="ECO:0000256" key="6">
    <source>
        <dbReference type="SAM" id="Phobius"/>
    </source>
</evidence>
<keyword evidence="4 6" id="KW-0472">Membrane</keyword>
<evidence type="ECO:0000256" key="4">
    <source>
        <dbReference type="ARBA" id="ARBA00023136"/>
    </source>
</evidence>
<evidence type="ECO:0000256" key="5">
    <source>
        <dbReference type="ARBA" id="ARBA00038359"/>
    </source>
</evidence>
<reference evidence="8 9" key="1">
    <citation type="submission" date="2019-06" db="EMBL/GenBank/DDBJ databases">
        <authorList>
            <person name="Broberg M."/>
        </authorList>
    </citation>
    <scope>NUCLEOTIDE SEQUENCE [LARGE SCALE GENOMIC DNA]</scope>
</reference>
<gene>
    <name evidence="8" type="ORF">CLO192961_LOCUS447272</name>
</gene>
<comment type="similarity">
    <text evidence="5">Belongs to the SAT4 family.</text>
</comment>
<name>A0ABY6UYJ3_BIOOC</name>
<feature type="transmembrane region" description="Helical" evidence="6">
    <location>
        <begin position="164"/>
        <end position="190"/>
    </location>
</feature>
<dbReference type="EMBL" id="CABFNS010000930">
    <property type="protein sequence ID" value="VUC36522.1"/>
    <property type="molecule type" value="Genomic_DNA"/>
</dbReference>
<proteinExistence type="inferred from homology"/>
<feature type="transmembrane region" description="Helical" evidence="6">
    <location>
        <begin position="50"/>
        <end position="69"/>
    </location>
</feature>
<keyword evidence="2 6" id="KW-0812">Transmembrane</keyword>